<keyword evidence="2" id="KW-1185">Reference proteome</keyword>
<organism evidence="1 2">
    <name type="scientific">Hydnum rufescens UP504</name>
    <dbReference type="NCBI Taxonomy" id="1448309"/>
    <lineage>
        <taxon>Eukaryota</taxon>
        <taxon>Fungi</taxon>
        <taxon>Dikarya</taxon>
        <taxon>Basidiomycota</taxon>
        <taxon>Agaricomycotina</taxon>
        <taxon>Agaricomycetes</taxon>
        <taxon>Cantharellales</taxon>
        <taxon>Hydnaceae</taxon>
        <taxon>Hydnum</taxon>
    </lineage>
</organism>
<dbReference type="EMBL" id="MU129288">
    <property type="protein sequence ID" value="KAF9503887.1"/>
    <property type="molecule type" value="Genomic_DNA"/>
</dbReference>
<dbReference type="AlphaFoldDB" id="A0A9P6DHF1"/>
<accession>A0A9P6DHF1</accession>
<reference evidence="1" key="1">
    <citation type="journal article" date="2020" name="Nat. Commun.">
        <title>Large-scale genome sequencing of mycorrhizal fungi provides insights into the early evolution of symbiotic traits.</title>
        <authorList>
            <person name="Miyauchi S."/>
            <person name="Kiss E."/>
            <person name="Kuo A."/>
            <person name="Drula E."/>
            <person name="Kohler A."/>
            <person name="Sanchez-Garcia M."/>
            <person name="Morin E."/>
            <person name="Andreopoulos B."/>
            <person name="Barry K.W."/>
            <person name="Bonito G."/>
            <person name="Buee M."/>
            <person name="Carver A."/>
            <person name="Chen C."/>
            <person name="Cichocki N."/>
            <person name="Clum A."/>
            <person name="Culley D."/>
            <person name="Crous P.W."/>
            <person name="Fauchery L."/>
            <person name="Girlanda M."/>
            <person name="Hayes R.D."/>
            <person name="Keri Z."/>
            <person name="LaButti K."/>
            <person name="Lipzen A."/>
            <person name="Lombard V."/>
            <person name="Magnuson J."/>
            <person name="Maillard F."/>
            <person name="Murat C."/>
            <person name="Nolan M."/>
            <person name="Ohm R.A."/>
            <person name="Pangilinan J."/>
            <person name="Pereira M.F."/>
            <person name="Perotto S."/>
            <person name="Peter M."/>
            <person name="Pfister S."/>
            <person name="Riley R."/>
            <person name="Sitrit Y."/>
            <person name="Stielow J.B."/>
            <person name="Szollosi G."/>
            <person name="Zifcakova L."/>
            <person name="Stursova M."/>
            <person name="Spatafora J.W."/>
            <person name="Tedersoo L."/>
            <person name="Vaario L.M."/>
            <person name="Yamada A."/>
            <person name="Yan M."/>
            <person name="Wang P."/>
            <person name="Xu J."/>
            <person name="Bruns T."/>
            <person name="Baldrian P."/>
            <person name="Vilgalys R."/>
            <person name="Dunand C."/>
            <person name="Henrissat B."/>
            <person name="Grigoriev I.V."/>
            <person name="Hibbett D."/>
            <person name="Nagy L.G."/>
            <person name="Martin F.M."/>
        </authorList>
    </citation>
    <scope>NUCLEOTIDE SEQUENCE</scope>
    <source>
        <strain evidence="1">UP504</strain>
    </source>
</reference>
<sequence>MHRQCQFWDPDNYDDEDDHGFTYDVSPDAHWSGGIGGQFVKPRGVGESAFVSFDITLKPDLKSFEGTFSNDNELTKYNWTGTTFEIPKEIRKLIEDRVKNRPSVAPPDAEKAFYKAQESATPSYAVDVYLPASRPDAPPPYASMVAYSSGAPEGMSELKLWQISSYKVVKDPDSGEFYAKDVVQEYVGKASHNIFMTSLSGSVKEKFHFSDAGFPLQDGEKTIKQNHAKFNNAASIPYFAQALHQSVVTTERQKKEIDADKIGAWFTAMSSLKPPGGGKPDPVELAGLKRDKNLTELQDAYSAQMDDLYKFYYKIKVADFTEYCFDQPQPRHGSTSSRLTLRVIHL</sequence>
<evidence type="ECO:0000313" key="2">
    <source>
        <dbReference type="Proteomes" id="UP000886523"/>
    </source>
</evidence>
<gene>
    <name evidence="1" type="ORF">BS47DRAFT_736737</name>
</gene>
<comment type="caution">
    <text evidence="1">The sequence shown here is derived from an EMBL/GenBank/DDBJ whole genome shotgun (WGS) entry which is preliminary data.</text>
</comment>
<evidence type="ECO:0000313" key="1">
    <source>
        <dbReference type="EMBL" id="KAF9503887.1"/>
    </source>
</evidence>
<proteinExistence type="predicted"/>
<name>A0A9P6DHF1_9AGAM</name>
<dbReference type="Proteomes" id="UP000886523">
    <property type="component" value="Unassembled WGS sequence"/>
</dbReference>
<protein>
    <submittedName>
        <fullName evidence="1">Uncharacterized protein</fullName>
    </submittedName>
</protein>